<dbReference type="FunFam" id="3.40.50.300:FF:000134">
    <property type="entry name" value="Iron-enterobactin ABC transporter ATP-binding protein"/>
    <property type="match status" value="1"/>
</dbReference>
<dbReference type="InterPro" id="IPR051535">
    <property type="entry name" value="Siderophore_ABC-ATPase"/>
</dbReference>
<comment type="subcellular location">
    <subcellularLocation>
        <location evidence="1">Cell membrane</location>
        <topology evidence="1">Peripheral membrane protein</topology>
    </subcellularLocation>
</comment>
<dbReference type="InterPro" id="IPR017871">
    <property type="entry name" value="ABC_transporter-like_CS"/>
</dbReference>
<dbReference type="Pfam" id="PF00005">
    <property type="entry name" value="ABC_tran"/>
    <property type="match status" value="1"/>
</dbReference>
<keyword evidence="2" id="KW-0813">Transport</keyword>
<dbReference type="GO" id="GO:0005524">
    <property type="term" value="F:ATP binding"/>
    <property type="evidence" value="ECO:0007669"/>
    <property type="project" value="UniProtKB-KW"/>
</dbReference>
<keyword evidence="4" id="KW-0410">Iron transport</keyword>
<evidence type="ECO:0000313" key="12">
    <source>
        <dbReference type="Proteomes" id="UP000442619"/>
    </source>
</evidence>
<evidence type="ECO:0000256" key="5">
    <source>
        <dbReference type="ARBA" id="ARBA00022741"/>
    </source>
</evidence>
<evidence type="ECO:0000256" key="1">
    <source>
        <dbReference type="ARBA" id="ARBA00004202"/>
    </source>
</evidence>
<dbReference type="InterPro" id="IPR027417">
    <property type="entry name" value="P-loop_NTPase"/>
</dbReference>
<dbReference type="CDD" id="cd03214">
    <property type="entry name" value="ABC_Iron-Siderophores_B12_Hemin"/>
    <property type="match status" value="1"/>
</dbReference>
<evidence type="ECO:0000259" key="10">
    <source>
        <dbReference type="PROSITE" id="PS50893"/>
    </source>
</evidence>
<proteinExistence type="predicted"/>
<gene>
    <name evidence="11" type="ORF">FYJ79_01275</name>
</gene>
<dbReference type="PROSITE" id="PS00211">
    <property type="entry name" value="ABC_TRANSPORTER_1"/>
    <property type="match status" value="1"/>
</dbReference>
<dbReference type="PANTHER" id="PTHR42771:SF3">
    <property type="entry name" value="PETROBACTIN IMPORT ATP-BINDING PROTEIN YCLP"/>
    <property type="match status" value="1"/>
</dbReference>
<dbReference type="GO" id="GO:0005886">
    <property type="term" value="C:plasma membrane"/>
    <property type="evidence" value="ECO:0007669"/>
    <property type="project" value="UniProtKB-SubCell"/>
</dbReference>
<evidence type="ECO:0000256" key="7">
    <source>
        <dbReference type="ARBA" id="ARBA00023004"/>
    </source>
</evidence>
<keyword evidence="8" id="KW-0406">Ion transport</keyword>
<dbReference type="PROSITE" id="PS50893">
    <property type="entry name" value="ABC_TRANSPORTER_2"/>
    <property type="match status" value="1"/>
</dbReference>
<reference evidence="11 12" key="1">
    <citation type="submission" date="2019-08" db="EMBL/GenBank/DDBJ databases">
        <title>In-depth cultivation of the pig gut microbiome towards novel bacterial diversity and tailored functional studies.</title>
        <authorList>
            <person name="Wylensek D."/>
            <person name="Hitch T.C.A."/>
            <person name="Clavel T."/>
        </authorList>
    </citation>
    <scope>NUCLEOTIDE SEQUENCE [LARGE SCALE GENOMIC DNA]</scope>
    <source>
        <strain evidence="11 12">CA-Schmier-601-WT-3</strain>
    </source>
</reference>
<dbReference type="SMART" id="SM00382">
    <property type="entry name" value="AAA"/>
    <property type="match status" value="1"/>
</dbReference>
<keyword evidence="3" id="KW-1003">Cell membrane</keyword>
<name>A0A844FQM3_9FIRM</name>
<evidence type="ECO:0000256" key="9">
    <source>
        <dbReference type="ARBA" id="ARBA00023136"/>
    </source>
</evidence>
<dbReference type="RefSeq" id="WP_154514185.1">
    <property type="nucleotide sequence ID" value="NZ_JAXFJJ010000017.1"/>
</dbReference>
<evidence type="ECO:0000256" key="3">
    <source>
        <dbReference type="ARBA" id="ARBA00022475"/>
    </source>
</evidence>
<protein>
    <submittedName>
        <fullName evidence="11">ABC transporter ATP-binding protein</fullName>
    </submittedName>
</protein>
<feature type="domain" description="ABC transporter" evidence="10">
    <location>
        <begin position="2"/>
        <end position="235"/>
    </location>
</feature>
<keyword evidence="6 11" id="KW-0067">ATP-binding</keyword>
<keyword evidence="5" id="KW-0547">Nucleotide-binding</keyword>
<dbReference type="GO" id="GO:0016887">
    <property type="term" value="F:ATP hydrolysis activity"/>
    <property type="evidence" value="ECO:0007669"/>
    <property type="project" value="InterPro"/>
</dbReference>
<dbReference type="InterPro" id="IPR003439">
    <property type="entry name" value="ABC_transporter-like_ATP-bd"/>
</dbReference>
<dbReference type="EMBL" id="VUNM01000002">
    <property type="protein sequence ID" value="MST88238.1"/>
    <property type="molecule type" value="Genomic_DNA"/>
</dbReference>
<dbReference type="GO" id="GO:0006826">
    <property type="term" value="P:iron ion transport"/>
    <property type="evidence" value="ECO:0007669"/>
    <property type="project" value="UniProtKB-KW"/>
</dbReference>
<keyword evidence="12" id="KW-1185">Reference proteome</keyword>
<evidence type="ECO:0000256" key="2">
    <source>
        <dbReference type="ARBA" id="ARBA00022448"/>
    </source>
</evidence>
<dbReference type="PANTHER" id="PTHR42771">
    <property type="entry name" value="IRON(3+)-HYDROXAMATE IMPORT ATP-BINDING PROTEIN FHUC"/>
    <property type="match status" value="1"/>
</dbReference>
<dbReference type="InterPro" id="IPR003593">
    <property type="entry name" value="AAA+_ATPase"/>
</dbReference>
<evidence type="ECO:0000313" key="11">
    <source>
        <dbReference type="EMBL" id="MST88238.1"/>
    </source>
</evidence>
<organism evidence="11 12">
    <name type="scientific">Sharpea porci</name>
    <dbReference type="NCBI Taxonomy" id="2652286"/>
    <lineage>
        <taxon>Bacteria</taxon>
        <taxon>Bacillati</taxon>
        <taxon>Bacillota</taxon>
        <taxon>Erysipelotrichia</taxon>
        <taxon>Erysipelotrichales</taxon>
        <taxon>Coprobacillaceae</taxon>
        <taxon>Sharpea</taxon>
    </lineage>
</organism>
<evidence type="ECO:0000256" key="4">
    <source>
        <dbReference type="ARBA" id="ARBA00022496"/>
    </source>
</evidence>
<dbReference type="Gene3D" id="3.40.50.300">
    <property type="entry name" value="P-loop containing nucleotide triphosphate hydrolases"/>
    <property type="match status" value="1"/>
</dbReference>
<accession>A0A844FQM3</accession>
<dbReference type="SUPFAM" id="SSF52540">
    <property type="entry name" value="P-loop containing nucleoside triphosphate hydrolases"/>
    <property type="match status" value="1"/>
</dbReference>
<comment type="caution">
    <text evidence="11">The sequence shown here is derived from an EMBL/GenBank/DDBJ whole genome shotgun (WGS) entry which is preliminary data.</text>
</comment>
<evidence type="ECO:0000256" key="8">
    <source>
        <dbReference type="ARBA" id="ARBA00023065"/>
    </source>
</evidence>
<sequence length="253" mass="28751">MIEMHDLVVEYGHRRVLCINNVKLKKGEIVTIIGQNGAGKSTLQKCLTGLTEYKGAILVDGKSLKELPSRLRAQKIVYLPQAQSSPVMQVATLVSHGRFPYLGYSHTLREEDRRIVEEAMKATHVDLLKDRFLDELSLGERQRAFLAMVIATESDYLLLDEPATYLDLMSQHELMQILLSLKRQGKGIVLINHDLPVSFSMSDQLILLDHGEVLQSGTPEDFLAHQDHLREVFHVGMKKIEDPHLLYQYVIIQ</sequence>
<evidence type="ECO:0000256" key="6">
    <source>
        <dbReference type="ARBA" id="ARBA00022840"/>
    </source>
</evidence>
<dbReference type="Proteomes" id="UP000442619">
    <property type="component" value="Unassembled WGS sequence"/>
</dbReference>
<keyword evidence="9" id="KW-0472">Membrane</keyword>
<dbReference type="AlphaFoldDB" id="A0A844FQM3"/>
<keyword evidence="7" id="KW-0408">Iron</keyword>